<evidence type="ECO:0008006" key="10">
    <source>
        <dbReference type="Google" id="ProtNLM"/>
    </source>
</evidence>
<dbReference type="STRING" id="64571.A0A1Y2G9U5"/>
<comment type="caution">
    <text evidence="8">The sequence shown here is derived from an EMBL/GenBank/DDBJ whole genome shotgun (WGS) entry which is preliminary data.</text>
</comment>
<sequence length="1455" mass="160090">MTKVKTRTGSGTSNSRDYRGVDHLPGHYSPIMETDAGPTQLTAPRSARRGRPPLVRVPEQQQYPRSRRKRSDAPSPVSVRRASLDLIGLTRDASELQPHEKRQKVAANQPILSVRQAQQTVDVHEPGERAHWATPATTAGPFRPSADSYLDRGGSPSPPSSPVFAYDEHLKHWSSCETKSLHRLVEQYGEDDWHSVASRMPGRSTQSCKLRWVRYKAEKQRQQQHTSSDVVAFPRGQSKGKERASDRFADPLFTLAAAATVIENLPPNMIITMAPPTAPALIEARAKDATMAPTMTPPTVSSMVSGVASNLIAASTKEMPKDVAIIPFSHPTMIQTVPLPPIENSGTSLAISPAKGPAANSDLVAVIEALPGPSTGPSIQKSLQSTGRQPDQGSRPKKHNAASGRWRAGEDKALMEGVNAYLASRGLEAQPPAHLPTEQELQLQKRQLQEEQNQRDATTILAAIQRQGANAYPITSVQNQPAYTMQQTHQYQHQHLQQQHLMLQRSQQSQQPQLLHQQQQLMLQLELHHYQQLQLHAQYQAQQRIQLLAQYQQPWSGSGLGPAEEAELFNSMVDLSYKASNGNGGLGNEAANAVESSPSSLGSLTAAVSAQDTSSNTSTRTGTTVVGSRIYRNMRSSHYVHNDDEYYSSASSYQSLSNTPISIASASSSNNASVNPSSGSGAKCDTDLAEALCEALSMAGEPRQFYSPQEVNGTSCEQSPHLVARSSSNDLTQPFVETRDDNQVPQQAHQDYYKEYQTQGYHLRYDGGFHTTAASPFLPATKVLANHQSTPAANPQAIVSEGIPTPSTGLLLEQQFMLPQSDNISATGSTLYFDNASQAMATYSVEHQNQASSNTLVFSHAASAIPFHRAQMNSQLATVESNHNGSNMPREPDRNEEMVNIEVKLPLMSNDTSQDMNALNQQQQNQEWHHHPLGPWLDADGGDNDKNGDTGLSDDDFIWNWDWTFLDGEKGGSLTPWTHTGLDYILGLEKLDPSLIPYPQAQAHSGTLCDSQPPLIADPGQPLTPFTMSSMHSTFDSTLLGFEPLALFDMFTPASFSSSHSLFVSDHPCLFHNNISSSSSSRSYNRLRDSKLSSSSNSSSSSSISSNSNCNTMNSVTNNTTDSIINNTITNINFNISTKDPKSNLEDMKEKEGAFDSRAPFFSFDDIMASNGFPGDIDLDGINFFTINNEFLNDSITKGIFSPLMNDIRDDAITAANTTSSGTSNTSTFTNKTNSITNTDNINTAMNTTTESNSQSTSTSTSSVPQFPTASARNKPQPHLGDRPPLKTREAYSLAISRAMTTCPWSYITQKAIPGRNGVQAQARWSEALDPRVKKEPWTAEEDTKLMEGVEKHQKCWIWIADGIPGRTQRQCRTRWVQITIKREREAAQAAVNALTEERKVREKMKGFEEEEGREEERKRLQGKWEVKAEENDGQDNDEDEDYVEEEEDEDIDDE</sequence>
<feature type="domain" description="HTH myb-type" evidence="7">
    <location>
        <begin position="1330"/>
        <end position="1385"/>
    </location>
</feature>
<dbReference type="Pfam" id="PF00249">
    <property type="entry name" value="Myb_DNA-binding"/>
    <property type="match status" value="2"/>
</dbReference>
<feature type="region of interest" description="Disordered" evidence="5">
    <location>
        <begin position="921"/>
        <end position="951"/>
    </location>
</feature>
<dbReference type="InterPro" id="IPR009057">
    <property type="entry name" value="Homeodomain-like_sf"/>
</dbReference>
<dbReference type="InterPro" id="IPR051575">
    <property type="entry name" value="Myb-like_DNA-bd"/>
</dbReference>
<accession>A0A1Y2G9U5</accession>
<feature type="region of interest" description="Disordered" evidence="5">
    <location>
        <begin position="1217"/>
        <end position="1285"/>
    </location>
</feature>
<evidence type="ECO:0000256" key="1">
    <source>
        <dbReference type="ARBA" id="ARBA00023015"/>
    </source>
</evidence>
<feature type="compositionally biased region" description="Acidic residues" evidence="5">
    <location>
        <begin position="1432"/>
        <end position="1455"/>
    </location>
</feature>
<dbReference type="OrthoDB" id="2143914at2759"/>
<feature type="domain" description="Myb-like" evidence="6">
    <location>
        <begin position="1330"/>
        <end position="1380"/>
    </location>
</feature>
<keyword evidence="3" id="KW-0804">Transcription</keyword>
<feature type="region of interest" description="Disordered" evidence="5">
    <location>
        <begin position="705"/>
        <end position="733"/>
    </location>
</feature>
<evidence type="ECO:0000256" key="3">
    <source>
        <dbReference type="ARBA" id="ARBA00023163"/>
    </source>
</evidence>
<dbReference type="GO" id="GO:0000978">
    <property type="term" value="F:RNA polymerase II cis-regulatory region sequence-specific DNA binding"/>
    <property type="evidence" value="ECO:0007669"/>
    <property type="project" value="TreeGrafter"/>
</dbReference>
<feature type="region of interest" description="Disordered" evidence="5">
    <location>
        <begin position="604"/>
        <end position="623"/>
    </location>
</feature>
<dbReference type="GO" id="GO:0001006">
    <property type="term" value="F:RNA polymerase III type 3 promoter sequence-specific DNA binding"/>
    <property type="evidence" value="ECO:0007669"/>
    <property type="project" value="TreeGrafter"/>
</dbReference>
<dbReference type="GO" id="GO:0019185">
    <property type="term" value="C:snRNA-activating protein complex"/>
    <property type="evidence" value="ECO:0007669"/>
    <property type="project" value="TreeGrafter"/>
</dbReference>
<dbReference type="GeneID" id="33571052"/>
<feature type="region of interest" description="Disordered" evidence="5">
    <location>
        <begin position="132"/>
        <end position="161"/>
    </location>
</feature>
<dbReference type="SMART" id="SM00717">
    <property type="entry name" value="SANT"/>
    <property type="match status" value="2"/>
</dbReference>
<dbReference type="EMBL" id="MCFF01000059">
    <property type="protein sequence ID" value="ORZ04203.1"/>
    <property type="molecule type" value="Genomic_DNA"/>
</dbReference>
<evidence type="ECO:0000256" key="4">
    <source>
        <dbReference type="ARBA" id="ARBA00023242"/>
    </source>
</evidence>
<feature type="region of interest" description="Disordered" evidence="5">
    <location>
        <begin position="1"/>
        <end position="82"/>
    </location>
</feature>
<feature type="region of interest" description="Disordered" evidence="5">
    <location>
        <begin position="1402"/>
        <end position="1455"/>
    </location>
</feature>
<dbReference type="PROSITE" id="PS50090">
    <property type="entry name" value="MYB_LIKE"/>
    <property type="match status" value="2"/>
</dbReference>
<protein>
    <recommendedName>
        <fullName evidence="10">Homeodomain-like protein</fullName>
    </recommendedName>
</protein>
<feature type="compositionally biased region" description="Polar residues" evidence="5">
    <location>
        <begin position="706"/>
        <end position="718"/>
    </location>
</feature>
<dbReference type="RefSeq" id="XP_021876417.1">
    <property type="nucleotide sequence ID" value="XM_022029209.1"/>
</dbReference>
<feature type="domain" description="HTH myb-type" evidence="7">
    <location>
        <begin position="183"/>
        <end position="220"/>
    </location>
</feature>
<organism evidence="8 9">
    <name type="scientific">Lobosporangium transversale</name>
    <dbReference type="NCBI Taxonomy" id="64571"/>
    <lineage>
        <taxon>Eukaryota</taxon>
        <taxon>Fungi</taxon>
        <taxon>Fungi incertae sedis</taxon>
        <taxon>Mucoromycota</taxon>
        <taxon>Mortierellomycotina</taxon>
        <taxon>Mortierellomycetes</taxon>
        <taxon>Mortierellales</taxon>
        <taxon>Mortierellaceae</taxon>
        <taxon>Lobosporangium</taxon>
    </lineage>
</organism>
<gene>
    <name evidence="8" type="ORF">BCR41DRAFT_401243</name>
</gene>
<dbReference type="GO" id="GO:0042796">
    <property type="term" value="P:snRNA transcription by RNA polymerase III"/>
    <property type="evidence" value="ECO:0007669"/>
    <property type="project" value="TreeGrafter"/>
</dbReference>
<feature type="region of interest" description="Disordered" evidence="5">
    <location>
        <begin position="1089"/>
        <end position="1110"/>
    </location>
</feature>
<evidence type="ECO:0000313" key="8">
    <source>
        <dbReference type="EMBL" id="ORZ04203.1"/>
    </source>
</evidence>
<feature type="compositionally biased region" description="Polar residues" evidence="5">
    <location>
        <begin position="1264"/>
        <end position="1274"/>
    </location>
</feature>
<reference evidence="8 9" key="1">
    <citation type="submission" date="2016-07" db="EMBL/GenBank/DDBJ databases">
        <title>Pervasive Adenine N6-methylation of Active Genes in Fungi.</title>
        <authorList>
            <consortium name="DOE Joint Genome Institute"/>
            <person name="Mondo S.J."/>
            <person name="Dannebaum R.O."/>
            <person name="Kuo R.C."/>
            <person name="Labutti K."/>
            <person name="Haridas S."/>
            <person name="Kuo A."/>
            <person name="Salamov A."/>
            <person name="Ahrendt S.R."/>
            <person name="Lipzen A."/>
            <person name="Sullivan W."/>
            <person name="Andreopoulos W.B."/>
            <person name="Clum A."/>
            <person name="Lindquist E."/>
            <person name="Daum C."/>
            <person name="Ramamoorthy G.K."/>
            <person name="Gryganskyi A."/>
            <person name="Culley D."/>
            <person name="Magnuson J.K."/>
            <person name="James T.Y."/>
            <person name="O'Malley M.A."/>
            <person name="Stajich J.E."/>
            <person name="Spatafora J.W."/>
            <person name="Visel A."/>
            <person name="Grigoriev I.V."/>
        </authorList>
    </citation>
    <scope>NUCLEOTIDE SEQUENCE [LARGE SCALE GENOMIC DNA]</scope>
    <source>
        <strain evidence="8 9">NRRL 3116</strain>
    </source>
</reference>
<feature type="compositionally biased region" description="Low complexity" evidence="5">
    <location>
        <begin position="613"/>
        <end position="623"/>
    </location>
</feature>
<feature type="compositionally biased region" description="Basic and acidic residues" evidence="5">
    <location>
        <begin position="1415"/>
        <end position="1431"/>
    </location>
</feature>
<feature type="region of interest" description="Disordered" evidence="5">
    <location>
        <begin position="370"/>
        <end position="407"/>
    </location>
</feature>
<dbReference type="InterPro" id="IPR017930">
    <property type="entry name" value="Myb_dom"/>
</dbReference>
<dbReference type="CDD" id="cd00167">
    <property type="entry name" value="SANT"/>
    <property type="match status" value="2"/>
</dbReference>
<feature type="domain" description="Myb-like" evidence="6">
    <location>
        <begin position="173"/>
        <end position="216"/>
    </location>
</feature>
<dbReference type="Proteomes" id="UP000193648">
    <property type="component" value="Unassembled WGS sequence"/>
</dbReference>
<keyword evidence="1" id="KW-0805">Transcription regulation</keyword>
<proteinExistence type="predicted"/>
<dbReference type="InterPro" id="IPR001005">
    <property type="entry name" value="SANT/Myb"/>
</dbReference>
<keyword evidence="9" id="KW-1185">Reference proteome</keyword>
<dbReference type="SUPFAM" id="SSF46689">
    <property type="entry name" value="Homeodomain-like"/>
    <property type="match status" value="2"/>
</dbReference>
<dbReference type="PANTHER" id="PTHR46621:SF1">
    <property type="entry name" value="SNRNA-ACTIVATING PROTEIN COMPLEX SUBUNIT 4"/>
    <property type="match status" value="1"/>
</dbReference>
<dbReference type="GO" id="GO:0042795">
    <property type="term" value="P:snRNA transcription by RNA polymerase II"/>
    <property type="evidence" value="ECO:0007669"/>
    <property type="project" value="TreeGrafter"/>
</dbReference>
<dbReference type="PANTHER" id="PTHR46621">
    <property type="entry name" value="SNRNA-ACTIVATING PROTEIN COMPLEX SUBUNIT 4"/>
    <property type="match status" value="1"/>
</dbReference>
<evidence type="ECO:0000259" key="7">
    <source>
        <dbReference type="PROSITE" id="PS51294"/>
    </source>
</evidence>
<dbReference type="InParanoid" id="A0A1Y2G9U5"/>
<evidence type="ECO:0000313" key="9">
    <source>
        <dbReference type="Proteomes" id="UP000193648"/>
    </source>
</evidence>
<evidence type="ECO:0000259" key="6">
    <source>
        <dbReference type="PROSITE" id="PS50090"/>
    </source>
</evidence>
<keyword evidence="4" id="KW-0539">Nucleus</keyword>
<feature type="compositionally biased region" description="Basic and acidic residues" evidence="5">
    <location>
        <begin position="16"/>
        <end position="25"/>
    </location>
</feature>
<evidence type="ECO:0000256" key="2">
    <source>
        <dbReference type="ARBA" id="ARBA00023125"/>
    </source>
</evidence>
<keyword evidence="2" id="KW-0238">DNA-binding</keyword>
<feature type="compositionally biased region" description="Low complexity" evidence="5">
    <location>
        <begin position="1217"/>
        <end position="1263"/>
    </location>
</feature>
<evidence type="ECO:0000256" key="5">
    <source>
        <dbReference type="SAM" id="MobiDB-lite"/>
    </source>
</evidence>
<dbReference type="Gene3D" id="1.10.10.60">
    <property type="entry name" value="Homeodomain-like"/>
    <property type="match status" value="2"/>
</dbReference>
<dbReference type="PROSITE" id="PS51294">
    <property type="entry name" value="HTH_MYB"/>
    <property type="match status" value="2"/>
</dbReference>
<name>A0A1Y2G9U5_9FUNG</name>
<feature type="compositionally biased region" description="Low complexity" evidence="5">
    <location>
        <begin position="1092"/>
        <end position="1110"/>
    </location>
</feature>
<feature type="compositionally biased region" description="Polar residues" evidence="5">
    <location>
        <begin position="375"/>
        <end position="392"/>
    </location>
</feature>